<comment type="caution">
    <text evidence="2">The sequence shown here is derived from an EMBL/GenBank/DDBJ whole genome shotgun (WGS) entry which is preliminary data.</text>
</comment>
<keyword evidence="3" id="KW-1185">Reference proteome</keyword>
<gene>
    <name evidence="2" type="ORF">NC653_018493</name>
</gene>
<dbReference type="EMBL" id="JAQIZT010000007">
    <property type="protein sequence ID" value="KAJ6989991.1"/>
    <property type="molecule type" value="Genomic_DNA"/>
</dbReference>
<name>A0AAD6QGN4_9ROSI</name>
<reference evidence="2" key="1">
    <citation type="journal article" date="2023" name="Mol. Ecol. Resour.">
        <title>Chromosome-level genome assembly of a triploid poplar Populus alba 'Berolinensis'.</title>
        <authorList>
            <person name="Chen S."/>
            <person name="Yu Y."/>
            <person name="Wang X."/>
            <person name="Wang S."/>
            <person name="Zhang T."/>
            <person name="Zhou Y."/>
            <person name="He R."/>
            <person name="Meng N."/>
            <person name="Wang Y."/>
            <person name="Liu W."/>
            <person name="Liu Z."/>
            <person name="Liu J."/>
            <person name="Guo Q."/>
            <person name="Huang H."/>
            <person name="Sederoff R.R."/>
            <person name="Wang G."/>
            <person name="Qu G."/>
            <person name="Chen S."/>
        </authorList>
    </citation>
    <scope>NUCLEOTIDE SEQUENCE</scope>
    <source>
        <strain evidence="2">SC-2020</strain>
    </source>
</reference>
<protein>
    <submittedName>
        <fullName evidence="2">Uncharacterized protein</fullName>
    </submittedName>
</protein>
<dbReference type="Proteomes" id="UP001164929">
    <property type="component" value="Chromosome 7"/>
</dbReference>
<organism evidence="2 3">
    <name type="scientific">Populus alba x Populus x berolinensis</name>
    <dbReference type="NCBI Taxonomy" id="444605"/>
    <lineage>
        <taxon>Eukaryota</taxon>
        <taxon>Viridiplantae</taxon>
        <taxon>Streptophyta</taxon>
        <taxon>Embryophyta</taxon>
        <taxon>Tracheophyta</taxon>
        <taxon>Spermatophyta</taxon>
        <taxon>Magnoliopsida</taxon>
        <taxon>eudicotyledons</taxon>
        <taxon>Gunneridae</taxon>
        <taxon>Pentapetalae</taxon>
        <taxon>rosids</taxon>
        <taxon>fabids</taxon>
        <taxon>Malpighiales</taxon>
        <taxon>Salicaceae</taxon>
        <taxon>Saliceae</taxon>
        <taxon>Populus</taxon>
    </lineage>
</organism>
<evidence type="ECO:0000313" key="2">
    <source>
        <dbReference type="EMBL" id="KAJ6989991.1"/>
    </source>
</evidence>
<proteinExistence type="predicted"/>
<feature type="region of interest" description="Disordered" evidence="1">
    <location>
        <begin position="1"/>
        <end position="21"/>
    </location>
</feature>
<dbReference type="AlphaFoldDB" id="A0AAD6QGN4"/>
<evidence type="ECO:0000313" key="3">
    <source>
        <dbReference type="Proteomes" id="UP001164929"/>
    </source>
</evidence>
<accession>A0AAD6QGN4</accession>
<sequence>MPEKYHTNKETSSTNYSKHSGKMKDIGCLITSALHFQAVKHKVVPVELGDLPSVCPEMLPSRLISCNHKAIACTHLLSQVEVVERNTSAETKSVPDVIILT</sequence>
<evidence type="ECO:0000256" key="1">
    <source>
        <dbReference type="SAM" id="MobiDB-lite"/>
    </source>
</evidence>